<accession>A0A939LX45</accession>
<keyword evidence="2" id="KW-1185">Reference proteome</keyword>
<name>A0A939LX45_9MICO</name>
<gene>
    <name evidence="1" type="ORF">J4H91_13865</name>
</gene>
<dbReference type="RefSeq" id="WP_208046845.1">
    <property type="nucleotide sequence ID" value="NZ_JAGDYL010000031.1"/>
</dbReference>
<dbReference type="EMBL" id="JAGDYL010000031">
    <property type="protein sequence ID" value="MBO1806389.1"/>
    <property type="molecule type" value="Genomic_DNA"/>
</dbReference>
<reference evidence="1" key="1">
    <citation type="submission" date="2021-03" db="EMBL/GenBank/DDBJ databases">
        <title>Leucobacter chromiisoli sp. nov., isolated from chromium-containing soil of chemical plant.</title>
        <authorList>
            <person name="Xu Z."/>
        </authorList>
    </citation>
    <scope>NUCLEOTIDE SEQUENCE</scope>
    <source>
        <strain evidence="1">A2</strain>
    </source>
</reference>
<evidence type="ECO:0000313" key="2">
    <source>
        <dbReference type="Proteomes" id="UP000664398"/>
    </source>
</evidence>
<proteinExistence type="predicted"/>
<organism evidence="1 2">
    <name type="scientific">Leucobacter ruminantium</name>
    <dbReference type="NCBI Taxonomy" id="1289170"/>
    <lineage>
        <taxon>Bacteria</taxon>
        <taxon>Bacillati</taxon>
        <taxon>Actinomycetota</taxon>
        <taxon>Actinomycetes</taxon>
        <taxon>Micrococcales</taxon>
        <taxon>Microbacteriaceae</taxon>
        <taxon>Leucobacter</taxon>
    </lineage>
</organism>
<dbReference type="Proteomes" id="UP000664398">
    <property type="component" value="Unassembled WGS sequence"/>
</dbReference>
<comment type="caution">
    <text evidence="1">The sequence shown here is derived from an EMBL/GenBank/DDBJ whole genome shotgun (WGS) entry which is preliminary data.</text>
</comment>
<evidence type="ECO:0000313" key="1">
    <source>
        <dbReference type="EMBL" id="MBO1806389.1"/>
    </source>
</evidence>
<sequence>MEKKKASETGIRMEIIPGTDEAVSVDKLVDDFLHDKIDDALEDLHEPHREIKQAAAE</sequence>
<protein>
    <submittedName>
        <fullName evidence="1">Uncharacterized protein</fullName>
    </submittedName>
</protein>
<dbReference type="AlphaFoldDB" id="A0A939LX45"/>